<accession>A0ABS2V3C1</accession>
<keyword evidence="1" id="KW-1133">Transmembrane helix</keyword>
<dbReference type="Proteomes" id="UP000664109">
    <property type="component" value="Unassembled WGS sequence"/>
</dbReference>
<feature type="transmembrane region" description="Helical" evidence="1">
    <location>
        <begin position="12"/>
        <end position="33"/>
    </location>
</feature>
<organism evidence="2 3">
    <name type="scientific">Streptomyces zhihengii</name>
    <dbReference type="NCBI Taxonomy" id="1818004"/>
    <lineage>
        <taxon>Bacteria</taxon>
        <taxon>Bacillati</taxon>
        <taxon>Actinomycetota</taxon>
        <taxon>Actinomycetes</taxon>
        <taxon>Kitasatosporales</taxon>
        <taxon>Streptomycetaceae</taxon>
        <taxon>Streptomyces</taxon>
    </lineage>
</organism>
<dbReference type="RefSeq" id="WP_205378359.1">
    <property type="nucleotide sequence ID" value="NZ_JAFEJA010000002.1"/>
</dbReference>
<name>A0ABS2V3C1_9ACTN</name>
<dbReference type="EMBL" id="JAFEJA010000002">
    <property type="protein sequence ID" value="MBM9624351.1"/>
    <property type="molecule type" value="Genomic_DNA"/>
</dbReference>
<comment type="caution">
    <text evidence="2">The sequence shown here is derived from an EMBL/GenBank/DDBJ whole genome shotgun (WGS) entry which is preliminary data.</text>
</comment>
<keyword evidence="3" id="KW-1185">Reference proteome</keyword>
<reference evidence="2 3" key="1">
    <citation type="journal article" date="2016" name="Arch. Microbiol.">
        <title>Streptomyces zhihengii sp. nov., isolated from rhizospheric soil of Psammosilene tunicoides.</title>
        <authorList>
            <person name="Huang M.J."/>
            <person name="Fei J.J."/>
            <person name="Salam N."/>
            <person name="Kim C.J."/>
            <person name="Hozzein W.N."/>
            <person name="Xiao M."/>
            <person name="Huang H.Q."/>
            <person name="Li W.J."/>
        </authorList>
    </citation>
    <scope>NUCLEOTIDE SEQUENCE [LARGE SCALE GENOMIC DNA]</scope>
    <source>
        <strain evidence="2 3">YIM T102</strain>
    </source>
</reference>
<feature type="transmembrane region" description="Helical" evidence="1">
    <location>
        <begin position="64"/>
        <end position="82"/>
    </location>
</feature>
<keyword evidence="1" id="KW-0812">Transmembrane</keyword>
<proteinExistence type="predicted"/>
<evidence type="ECO:0000313" key="3">
    <source>
        <dbReference type="Proteomes" id="UP000664109"/>
    </source>
</evidence>
<keyword evidence="1" id="KW-0472">Membrane</keyword>
<evidence type="ECO:0000256" key="1">
    <source>
        <dbReference type="SAM" id="Phobius"/>
    </source>
</evidence>
<protein>
    <submittedName>
        <fullName evidence="2">Uncharacterized protein</fullName>
    </submittedName>
</protein>
<sequence>MIEMSVDTTSTSWAAGQAMGTLLMTAAISAIVWRCTRGWRRADLHVAAAAKTPLAELRVRRRRTVAAVLAGIAVLGLVKVGFDYRPEARSAVSGTDPGVAAGAWPDRRIDPPGALGQYRLKTGEEAALYAALARGGETEESGRRTWYYGTAGQEVAAVLSVNTVEGDPGLAREKQQHSPTNEFRNFFAGAEARETAFFDAGPLPGRLGCGLIDTPDGADASLCAWTDAYTFGTLMLTDTLDLGAAARVTRDLRAATDHRS</sequence>
<gene>
    <name evidence="2" type="ORF">JE024_37955</name>
</gene>
<evidence type="ECO:0000313" key="2">
    <source>
        <dbReference type="EMBL" id="MBM9624351.1"/>
    </source>
</evidence>